<keyword evidence="7" id="KW-0479">Metal-binding</keyword>
<dbReference type="PROSITE" id="PS51883">
    <property type="entry name" value="OBG"/>
    <property type="match status" value="1"/>
</dbReference>
<keyword evidence="4 7" id="KW-0378">Hydrolase</keyword>
<comment type="function">
    <text evidence="7">An essential GTPase which binds GTP, GDP and possibly (p)ppGpp with moderate affinity, with high nucleotide exchange rates and a fairly low GTP hydrolysis rate. Plays a role in control of the cell cycle, stress response, ribosome biogenesis and in those bacteria that undergo differentiation, in morphogenesis control.</text>
</comment>
<dbReference type="PROSITE" id="PS51710">
    <property type="entry name" value="G_OBG"/>
    <property type="match status" value="1"/>
</dbReference>
<dbReference type="PANTHER" id="PTHR11702:SF31">
    <property type="entry name" value="MITOCHONDRIAL RIBOSOME-ASSOCIATED GTPASE 2"/>
    <property type="match status" value="1"/>
</dbReference>
<evidence type="ECO:0000256" key="2">
    <source>
        <dbReference type="ARBA" id="ARBA00022490"/>
    </source>
</evidence>
<dbReference type="Gene3D" id="3.40.50.300">
    <property type="entry name" value="P-loop containing nucleotide triphosphate hydrolases"/>
    <property type="match status" value="1"/>
</dbReference>
<evidence type="ECO:0000256" key="7">
    <source>
        <dbReference type="HAMAP-Rule" id="MF_01454"/>
    </source>
</evidence>
<reference evidence="10 11" key="1">
    <citation type="journal article" date="2016" name="Nat. Commun.">
        <title>Thousands of microbial genomes shed light on interconnected biogeochemical processes in an aquifer system.</title>
        <authorList>
            <person name="Anantharaman K."/>
            <person name="Brown C.T."/>
            <person name="Hug L.A."/>
            <person name="Sharon I."/>
            <person name="Castelle C.J."/>
            <person name="Probst A.J."/>
            <person name="Thomas B.C."/>
            <person name="Singh A."/>
            <person name="Wilkins M.J."/>
            <person name="Karaoz U."/>
            <person name="Brodie E.L."/>
            <person name="Williams K.H."/>
            <person name="Hubbard S.S."/>
            <person name="Banfield J.F."/>
        </authorList>
    </citation>
    <scope>NUCLEOTIDE SEQUENCE [LARGE SCALE GENOMIC DNA]</scope>
</reference>
<dbReference type="CDD" id="cd01898">
    <property type="entry name" value="Obg"/>
    <property type="match status" value="1"/>
</dbReference>
<name>A0A1F5VVE7_9BACT</name>
<dbReference type="AlphaFoldDB" id="A0A1F5VVE7"/>
<dbReference type="EC" id="3.6.5.-" evidence="7"/>
<keyword evidence="2 7" id="KW-0963">Cytoplasm</keyword>
<evidence type="ECO:0000256" key="3">
    <source>
        <dbReference type="ARBA" id="ARBA00022741"/>
    </source>
</evidence>
<dbReference type="NCBIfam" id="NF008956">
    <property type="entry name" value="PRK12299.1"/>
    <property type="match status" value="1"/>
</dbReference>
<dbReference type="InterPro" id="IPR036726">
    <property type="entry name" value="GTP1_OBG_dom_sf"/>
</dbReference>
<feature type="binding site" evidence="7">
    <location>
        <begin position="306"/>
        <end position="308"/>
    </location>
    <ligand>
        <name>GTP</name>
        <dbReference type="ChEBI" id="CHEBI:37565"/>
    </ligand>
</feature>
<dbReference type="InterPro" id="IPR006169">
    <property type="entry name" value="GTP1_OBG_dom"/>
</dbReference>
<organism evidence="10 11">
    <name type="scientific">Candidatus Fischerbacteria bacterium RBG_13_37_8</name>
    <dbReference type="NCBI Taxonomy" id="1817863"/>
    <lineage>
        <taxon>Bacteria</taxon>
        <taxon>Candidatus Fischeribacteriota</taxon>
    </lineage>
</organism>
<dbReference type="Pfam" id="PF01018">
    <property type="entry name" value="GTP1_OBG"/>
    <property type="match status" value="1"/>
</dbReference>
<accession>A0A1F5VVE7</accession>
<evidence type="ECO:0000256" key="5">
    <source>
        <dbReference type="ARBA" id="ARBA00022842"/>
    </source>
</evidence>
<feature type="binding site" evidence="7">
    <location>
        <begin position="278"/>
        <end position="281"/>
    </location>
    <ligand>
        <name>GTP</name>
        <dbReference type="ChEBI" id="CHEBI:37565"/>
    </ligand>
</feature>
<comment type="similarity">
    <text evidence="1 7">Belongs to the TRAFAC class OBG-HflX-like GTPase superfamily. OBG GTPase family.</text>
</comment>
<dbReference type="GO" id="GO:0005737">
    <property type="term" value="C:cytoplasm"/>
    <property type="evidence" value="ECO:0007669"/>
    <property type="project" value="UniProtKB-SubCell"/>
</dbReference>
<evidence type="ECO:0000313" key="10">
    <source>
        <dbReference type="EMBL" id="OGF67386.1"/>
    </source>
</evidence>
<dbReference type="SUPFAM" id="SSF52540">
    <property type="entry name" value="P-loop containing nucleoside triphosphate hydrolases"/>
    <property type="match status" value="1"/>
</dbReference>
<evidence type="ECO:0000256" key="1">
    <source>
        <dbReference type="ARBA" id="ARBA00007699"/>
    </source>
</evidence>
<proteinExistence type="inferred from homology"/>
<dbReference type="InterPro" id="IPR045086">
    <property type="entry name" value="OBG_GTPase"/>
</dbReference>
<feature type="binding site" evidence="7">
    <location>
        <begin position="210"/>
        <end position="213"/>
    </location>
    <ligand>
        <name>GTP</name>
        <dbReference type="ChEBI" id="CHEBI:37565"/>
    </ligand>
</feature>
<feature type="binding site" evidence="7">
    <location>
        <begin position="163"/>
        <end position="170"/>
    </location>
    <ligand>
        <name>GTP</name>
        <dbReference type="ChEBI" id="CHEBI:37565"/>
    </ligand>
</feature>
<dbReference type="FunFam" id="2.70.210.12:FF:000001">
    <property type="entry name" value="GTPase Obg"/>
    <property type="match status" value="1"/>
</dbReference>
<evidence type="ECO:0000259" key="9">
    <source>
        <dbReference type="PROSITE" id="PS51883"/>
    </source>
</evidence>
<evidence type="ECO:0000313" key="11">
    <source>
        <dbReference type="Proteomes" id="UP000178943"/>
    </source>
</evidence>
<dbReference type="InterPro" id="IPR031167">
    <property type="entry name" value="G_OBG"/>
</dbReference>
<dbReference type="Proteomes" id="UP000178943">
    <property type="component" value="Unassembled WGS sequence"/>
</dbReference>
<keyword evidence="3 7" id="KW-0547">Nucleotide-binding</keyword>
<dbReference type="GO" id="GO:0005525">
    <property type="term" value="F:GTP binding"/>
    <property type="evidence" value="ECO:0007669"/>
    <property type="project" value="UniProtKB-UniRule"/>
</dbReference>
<dbReference type="NCBIfam" id="NF008955">
    <property type="entry name" value="PRK12297.1"/>
    <property type="match status" value="1"/>
</dbReference>
<dbReference type="Pfam" id="PF01926">
    <property type="entry name" value="MMR_HSR1"/>
    <property type="match status" value="1"/>
</dbReference>
<dbReference type="InterPro" id="IPR006073">
    <property type="entry name" value="GTP-bd"/>
</dbReference>
<evidence type="ECO:0000256" key="6">
    <source>
        <dbReference type="ARBA" id="ARBA00023134"/>
    </source>
</evidence>
<dbReference type="EMBL" id="MFGW01000057">
    <property type="protein sequence ID" value="OGF67386.1"/>
    <property type="molecule type" value="Genomic_DNA"/>
</dbReference>
<dbReference type="NCBIfam" id="TIGR02729">
    <property type="entry name" value="Obg_CgtA"/>
    <property type="match status" value="1"/>
</dbReference>
<dbReference type="PANTHER" id="PTHR11702">
    <property type="entry name" value="DEVELOPMENTALLY REGULATED GTP-BINDING PROTEIN-RELATED"/>
    <property type="match status" value="1"/>
</dbReference>
<evidence type="ECO:0000256" key="4">
    <source>
        <dbReference type="ARBA" id="ARBA00022801"/>
    </source>
</evidence>
<dbReference type="SUPFAM" id="SSF82051">
    <property type="entry name" value="Obg GTP-binding protein N-terminal domain"/>
    <property type="match status" value="1"/>
</dbReference>
<comment type="caution">
    <text evidence="10">The sequence shown here is derived from an EMBL/GenBank/DDBJ whole genome shotgun (WGS) entry which is preliminary data.</text>
</comment>
<feature type="binding site" evidence="7">
    <location>
        <position position="190"/>
    </location>
    <ligand>
        <name>Mg(2+)</name>
        <dbReference type="ChEBI" id="CHEBI:18420"/>
    </ligand>
</feature>
<dbReference type="GO" id="GO:0000287">
    <property type="term" value="F:magnesium ion binding"/>
    <property type="evidence" value="ECO:0007669"/>
    <property type="project" value="InterPro"/>
</dbReference>
<dbReference type="InterPro" id="IPR027417">
    <property type="entry name" value="P-loop_NTPase"/>
</dbReference>
<dbReference type="PRINTS" id="PR00326">
    <property type="entry name" value="GTP1OBG"/>
</dbReference>
<dbReference type="Gene3D" id="2.70.210.12">
    <property type="entry name" value="GTP1/OBG domain"/>
    <property type="match status" value="1"/>
</dbReference>
<evidence type="ECO:0000259" key="8">
    <source>
        <dbReference type="PROSITE" id="PS51710"/>
    </source>
</evidence>
<dbReference type="GO" id="GO:0003924">
    <property type="term" value="F:GTPase activity"/>
    <property type="evidence" value="ECO:0007669"/>
    <property type="project" value="UniProtKB-UniRule"/>
</dbReference>
<comment type="subcellular location">
    <subcellularLocation>
        <location evidence="7">Cytoplasm</location>
    </subcellularLocation>
</comment>
<comment type="cofactor">
    <cofactor evidence="7">
        <name>Mg(2+)</name>
        <dbReference type="ChEBI" id="CHEBI:18420"/>
    </cofactor>
</comment>
<keyword evidence="6 7" id="KW-0342">GTP-binding</keyword>
<feature type="binding site" evidence="7">
    <location>
        <position position="170"/>
    </location>
    <ligand>
        <name>Mg(2+)</name>
        <dbReference type="ChEBI" id="CHEBI:18420"/>
    </ligand>
</feature>
<sequence length="338" mass="36695">MFIDYTKVKVKAGKGGNGCISFRREKYVPRGGPSGGDGGNGGNVIIKVDTNKNTLLEYRYKKFFKATNGKHGEGSNKKGKQGKDIILIVPPGTIIKDEEDNLIADLCNEDTFILAKGGRGGRGNSAFVSSTNQAPTHAEEGKSGEERTVILELKLIADVGITGYPNAGKSTLLSVISAAKPKIADYPFSTLHPSLGVVQVDEFTTFVAADIPGIIEGSHEGLGLGLQFLRHIERTRLLWILIDVSLNQDPVKTLKSLRNELNNYSSVLAKKPFLVVGSKIDAVDAKVERKLKNHCKKYNIPYFAISAATHEGLKIIINHSYLFLNNKEEKGNTCALAL</sequence>
<dbReference type="PIRSF" id="PIRSF002401">
    <property type="entry name" value="GTP_bd_Obg/CgtA"/>
    <property type="match status" value="1"/>
</dbReference>
<dbReference type="STRING" id="1817863.A2Y62_21000"/>
<feature type="domain" description="Obg" evidence="9">
    <location>
        <begin position="1"/>
        <end position="156"/>
    </location>
</feature>
<feature type="binding site" evidence="7">
    <location>
        <begin position="188"/>
        <end position="192"/>
    </location>
    <ligand>
        <name>GTP</name>
        <dbReference type="ChEBI" id="CHEBI:37565"/>
    </ligand>
</feature>
<keyword evidence="5 7" id="KW-0460">Magnesium</keyword>
<gene>
    <name evidence="7" type="primary">obg</name>
    <name evidence="10" type="ORF">A2Y62_21000</name>
</gene>
<dbReference type="GO" id="GO:0042254">
    <property type="term" value="P:ribosome biogenesis"/>
    <property type="evidence" value="ECO:0007669"/>
    <property type="project" value="UniProtKB-UniRule"/>
</dbReference>
<dbReference type="HAMAP" id="MF_01454">
    <property type="entry name" value="GTPase_Obg"/>
    <property type="match status" value="1"/>
</dbReference>
<comment type="subunit">
    <text evidence="7">Monomer.</text>
</comment>
<dbReference type="InterPro" id="IPR014100">
    <property type="entry name" value="GTP-bd_Obg/CgtA"/>
</dbReference>
<feature type="domain" description="OBG-type G" evidence="8">
    <location>
        <begin position="157"/>
        <end position="325"/>
    </location>
</feature>
<protein>
    <recommendedName>
        <fullName evidence="7">GTPase Obg</fullName>
        <ecNumber evidence="7">3.6.5.-</ecNumber>
    </recommendedName>
    <alternativeName>
        <fullName evidence="7">GTP-binding protein Obg</fullName>
    </alternativeName>
</protein>